<dbReference type="Proteomes" id="UP000095605">
    <property type="component" value="Unassembled WGS sequence"/>
</dbReference>
<evidence type="ECO:0008006" key="3">
    <source>
        <dbReference type="Google" id="ProtNLM"/>
    </source>
</evidence>
<gene>
    <name evidence="1" type="ORF">AWRI3578_g2782</name>
</gene>
<organism evidence="1 2">
    <name type="scientific">Hanseniaspora opuntiae</name>
    <dbReference type="NCBI Taxonomy" id="211096"/>
    <lineage>
        <taxon>Eukaryota</taxon>
        <taxon>Fungi</taxon>
        <taxon>Dikarya</taxon>
        <taxon>Ascomycota</taxon>
        <taxon>Saccharomycotina</taxon>
        <taxon>Saccharomycetes</taxon>
        <taxon>Saccharomycodales</taxon>
        <taxon>Saccharomycodaceae</taxon>
        <taxon>Hanseniaspora</taxon>
    </lineage>
</organism>
<protein>
    <recommendedName>
        <fullName evidence="3">Mitochondrial acidic protein MAM33</fullName>
    </recommendedName>
</protein>
<dbReference type="AlphaFoldDB" id="A0A1E5R8R4"/>
<dbReference type="InterPro" id="IPR003428">
    <property type="entry name" value="MAM33"/>
</dbReference>
<dbReference type="Gene3D" id="3.10.280.10">
    <property type="entry name" value="Mitochondrial glycoprotein"/>
    <property type="match status" value="1"/>
</dbReference>
<dbReference type="OrthoDB" id="3972961at2759"/>
<evidence type="ECO:0000313" key="2">
    <source>
        <dbReference type="Proteomes" id="UP000095605"/>
    </source>
</evidence>
<reference evidence="2" key="1">
    <citation type="journal article" date="2016" name="Genome Announc.">
        <title>Genome sequences of three species of Hanseniaspora isolated from spontaneous wine fermentations.</title>
        <authorList>
            <person name="Sternes P.R."/>
            <person name="Lee D."/>
            <person name="Kutyna D.R."/>
            <person name="Borneman A.R."/>
        </authorList>
    </citation>
    <scope>NUCLEOTIDE SEQUENCE [LARGE SCALE GENOMIC DNA]</scope>
    <source>
        <strain evidence="2">AWRI3578</strain>
    </source>
</reference>
<dbReference type="EMBL" id="LPNL01000007">
    <property type="protein sequence ID" value="OEJ83278.1"/>
    <property type="molecule type" value="Genomic_DNA"/>
</dbReference>
<accession>A0A1E5R8R4</accession>
<sequence>MLLKSVLKTQRYRLAKGKTLCLSSNINGIKNFSSTQFYQQNSTLESEDTQTKAPSKKIIDERKSLLNVLKRELNEEIKTREILTTPPSIATANGFEIVKNDIEQVVLTLKKETDDESVFVFVDVDEYINSNFETDNFSYEENNLNEEYVNETSYSTLEFVINKKQDNSAMSFTVVINDTGLYSIEKINYFKDFSMLYSNEANDALKKNVSYGVNFKQLDLAVQEHMINYIDSRGLNEDLLSYIDEIASIEEQRRYENWLNSATKFLS</sequence>
<evidence type="ECO:0000313" key="1">
    <source>
        <dbReference type="EMBL" id="OEJ83278.1"/>
    </source>
</evidence>
<proteinExistence type="predicted"/>
<dbReference type="Pfam" id="PF02330">
    <property type="entry name" value="MAM33"/>
    <property type="match status" value="1"/>
</dbReference>
<dbReference type="InterPro" id="IPR036561">
    <property type="entry name" value="MAM33_sf"/>
</dbReference>
<dbReference type="GO" id="GO:0005759">
    <property type="term" value="C:mitochondrial matrix"/>
    <property type="evidence" value="ECO:0007669"/>
    <property type="project" value="InterPro"/>
</dbReference>
<dbReference type="PANTHER" id="PTHR10826:SF1">
    <property type="entry name" value="COMPLEMENT COMPONENT 1 Q SUBCOMPONENT-BINDING PROTEIN, MITOCHONDRIAL"/>
    <property type="match status" value="1"/>
</dbReference>
<comment type="caution">
    <text evidence="1">The sequence shown here is derived from an EMBL/GenBank/DDBJ whole genome shotgun (WGS) entry which is preliminary data.</text>
</comment>
<name>A0A1E5R8R4_9ASCO</name>
<dbReference type="SUPFAM" id="SSF54529">
    <property type="entry name" value="Mitochondrial glycoprotein MAM33-like"/>
    <property type="match status" value="1"/>
</dbReference>
<dbReference type="PANTHER" id="PTHR10826">
    <property type="entry name" value="COMPLEMENT COMPONENT 1"/>
    <property type="match status" value="1"/>
</dbReference>
<keyword evidence="2" id="KW-1185">Reference proteome</keyword>